<keyword evidence="1" id="KW-0812">Transmembrane</keyword>
<feature type="transmembrane region" description="Helical" evidence="1">
    <location>
        <begin position="12"/>
        <end position="29"/>
    </location>
</feature>
<keyword evidence="3" id="KW-1185">Reference proteome</keyword>
<sequence>MDNSGVDIPFPPVFLIIFPIFGILGPIPIDSPLPLRGLPSPLLPFICAPKAPPFQPPRLFVVPFIDEWWCVPYPKGALSLLALLAPFFDTPTPTMPPNPRPDPNPGPVPVPGLDIVDIEVYDPECNDSPDAFADDEAVDDVDADEDAEGSSLGLFKLPLVLPSPLAPSSNRSICPADPGDGGIVPPVELVAVLPSPLENEERCWKLCCLESGWCC</sequence>
<feature type="non-terminal residue" evidence="2">
    <location>
        <position position="215"/>
    </location>
</feature>
<keyword evidence="1" id="KW-0472">Membrane</keyword>
<evidence type="ECO:0000313" key="3">
    <source>
        <dbReference type="Proteomes" id="UP001140091"/>
    </source>
</evidence>
<comment type="caution">
    <text evidence="2">The sequence shown here is derived from an EMBL/GenBank/DDBJ whole genome shotgun (WGS) entry which is preliminary data.</text>
</comment>
<keyword evidence="1" id="KW-1133">Transmembrane helix</keyword>
<dbReference type="OrthoDB" id="10446390at2759"/>
<proteinExistence type="predicted"/>
<evidence type="ECO:0000256" key="1">
    <source>
        <dbReference type="SAM" id="Phobius"/>
    </source>
</evidence>
<dbReference type="Proteomes" id="UP001140091">
    <property type="component" value="Unassembled WGS sequence"/>
</dbReference>
<organism evidence="2 3">
    <name type="scientific">Candolleomyces eurysporus</name>
    <dbReference type="NCBI Taxonomy" id="2828524"/>
    <lineage>
        <taxon>Eukaryota</taxon>
        <taxon>Fungi</taxon>
        <taxon>Dikarya</taxon>
        <taxon>Basidiomycota</taxon>
        <taxon>Agaricomycotina</taxon>
        <taxon>Agaricomycetes</taxon>
        <taxon>Agaricomycetidae</taxon>
        <taxon>Agaricales</taxon>
        <taxon>Agaricineae</taxon>
        <taxon>Psathyrellaceae</taxon>
        <taxon>Candolleomyces</taxon>
    </lineage>
</organism>
<gene>
    <name evidence="2" type="ORF">H1R20_g7073</name>
</gene>
<dbReference type="EMBL" id="JANBPK010000851">
    <property type="protein sequence ID" value="KAJ2930034.1"/>
    <property type="molecule type" value="Genomic_DNA"/>
</dbReference>
<protein>
    <submittedName>
        <fullName evidence="2">Uncharacterized protein</fullName>
    </submittedName>
</protein>
<evidence type="ECO:0000313" key="2">
    <source>
        <dbReference type="EMBL" id="KAJ2930034.1"/>
    </source>
</evidence>
<accession>A0A9W8J9R8</accession>
<dbReference type="AlphaFoldDB" id="A0A9W8J9R8"/>
<name>A0A9W8J9R8_9AGAR</name>
<reference evidence="2" key="1">
    <citation type="submission" date="2022-06" db="EMBL/GenBank/DDBJ databases">
        <title>Genome Sequence of Candolleomyces eurysporus.</title>
        <authorList>
            <person name="Buettner E."/>
        </authorList>
    </citation>
    <scope>NUCLEOTIDE SEQUENCE</scope>
    <source>
        <strain evidence="2">VTCC 930004</strain>
    </source>
</reference>